<dbReference type="Proteomes" id="UP001208570">
    <property type="component" value="Unassembled WGS sequence"/>
</dbReference>
<reference evidence="1" key="1">
    <citation type="journal article" date="2023" name="Mol. Biol. Evol.">
        <title>Third-Generation Sequencing Reveals the Adaptive Role of the Epigenome in Three Deep-Sea Polychaetes.</title>
        <authorList>
            <person name="Perez M."/>
            <person name="Aroh O."/>
            <person name="Sun Y."/>
            <person name="Lan Y."/>
            <person name="Juniper S.K."/>
            <person name="Young C.R."/>
            <person name="Angers B."/>
            <person name="Qian P.Y."/>
        </authorList>
    </citation>
    <scope>NUCLEOTIDE SEQUENCE</scope>
    <source>
        <strain evidence="1">P08H-3</strain>
    </source>
</reference>
<protein>
    <submittedName>
        <fullName evidence="1">Uncharacterized protein</fullName>
    </submittedName>
</protein>
<name>A0AAD9IR28_9ANNE</name>
<sequence>MTKFLKQHNRGKWTHEALCAAMRDVEMNKTSERQSTANDVPRQTLRCYLKKLHNSAGVIFQYCELANTKNPFNKLTKMTGVDWVRAFLDRNRDITLRTSEAISIQHPIGFNRVKVAGLYDCLSSILFNDNTRLVPPSQIYKILTRKGKKGVSALTSDDQGKNVTALVCTSATGAFIPPMLIFSWVRFLPDLINNMTPIGRATKSG</sequence>
<organism evidence="1 2">
    <name type="scientific">Paralvinella palmiformis</name>
    <dbReference type="NCBI Taxonomy" id="53620"/>
    <lineage>
        <taxon>Eukaryota</taxon>
        <taxon>Metazoa</taxon>
        <taxon>Spiralia</taxon>
        <taxon>Lophotrochozoa</taxon>
        <taxon>Annelida</taxon>
        <taxon>Polychaeta</taxon>
        <taxon>Sedentaria</taxon>
        <taxon>Canalipalpata</taxon>
        <taxon>Terebellida</taxon>
        <taxon>Terebelliformia</taxon>
        <taxon>Alvinellidae</taxon>
        <taxon>Paralvinella</taxon>
    </lineage>
</organism>
<dbReference type="AlphaFoldDB" id="A0AAD9IR28"/>
<keyword evidence="2" id="KW-1185">Reference proteome</keyword>
<comment type="caution">
    <text evidence="1">The sequence shown here is derived from an EMBL/GenBank/DDBJ whole genome shotgun (WGS) entry which is preliminary data.</text>
</comment>
<proteinExistence type="predicted"/>
<evidence type="ECO:0000313" key="1">
    <source>
        <dbReference type="EMBL" id="KAK2138485.1"/>
    </source>
</evidence>
<dbReference type="EMBL" id="JAODUP010002942">
    <property type="protein sequence ID" value="KAK2138485.1"/>
    <property type="molecule type" value="Genomic_DNA"/>
</dbReference>
<evidence type="ECO:0000313" key="2">
    <source>
        <dbReference type="Proteomes" id="UP001208570"/>
    </source>
</evidence>
<accession>A0AAD9IR28</accession>
<gene>
    <name evidence="1" type="ORF">LSH36_2954g00001</name>
</gene>